<organism evidence="1 2">
    <name type="scientific">Tsukamurella pseudospumae</name>
    <dbReference type="NCBI Taxonomy" id="239498"/>
    <lineage>
        <taxon>Bacteria</taxon>
        <taxon>Bacillati</taxon>
        <taxon>Actinomycetota</taxon>
        <taxon>Actinomycetes</taxon>
        <taxon>Mycobacteriales</taxon>
        <taxon>Tsukamurellaceae</taxon>
        <taxon>Tsukamurella</taxon>
    </lineage>
</organism>
<dbReference type="Gene3D" id="3.40.50.1000">
    <property type="entry name" value="HAD superfamily/HAD-like"/>
    <property type="match status" value="1"/>
</dbReference>
<dbReference type="RefSeq" id="WP_068745888.1">
    <property type="nucleotide sequence ID" value="NZ_LSRE01000017.1"/>
</dbReference>
<comment type="caution">
    <text evidence="1">The sequence shown here is derived from an EMBL/GenBank/DDBJ whole genome shotgun (WGS) entry which is preliminary data.</text>
</comment>
<dbReference type="SUPFAM" id="SSF56784">
    <property type="entry name" value="HAD-like"/>
    <property type="match status" value="1"/>
</dbReference>
<accession>A0A137ZHT0</accession>
<sequence length="285" mass="30184">MIAFVTSDLDRTLIYSRAAAGPAFDTVDPVCVEIYRDAPLSYMSAAAHAGLAVLAAATPLVPTTTRTPEQYLRVRLPGTPSRYAICSNGGEILVDGAPDPLWQDHVGGLLAALPADLDAIAAELESRLEPAWGARLRLVPGLFAYVVSDVRIPAEAVAAWRAYCEPRGWTVSQQGRKFYTIPAPVTKSRAAQEVRRRLIESGALESGARWLAAGDGALDADLLEAADGAIRPRHGELEELGFSLPHLTLTESVGIGAGTEIVAWLTAGSATGTAVPVPDPIKEIR</sequence>
<evidence type="ECO:0000313" key="1">
    <source>
        <dbReference type="EMBL" id="KXO97717.1"/>
    </source>
</evidence>
<proteinExistence type="predicted"/>
<evidence type="ECO:0008006" key="3">
    <source>
        <dbReference type="Google" id="ProtNLM"/>
    </source>
</evidence>
<dbReference type="InterPro" id="IPR036412">
    <property type="entry name" value="HAD-like_sf"/>
</dbReference>
<reference evidence="1 2" key="1">
    <citation type="submission" date="2016-02" db="EMBL/GenBank/DDBJ databases">
        <authorList>
            <person name="Teng J.L."/>
            <person name="Tang Y."/>
            <person name="Huang Y."/>
            <person name="Guo F."/>
            <person name="Wei W."/>
            <person name="Chen J.H."/>
            <person name="Wong S.Y."/>
            <person name="Lau S.K."/>
            <person name="Woo P.C."/>
        </authorList>
    </citation>
    <scope>NUCLEOTIDE SEQUENCE [LARGE SCALE GENOMIC DNA]</scope>
    <source>
        <strain evidence="1 2">JCM 13375</strain>
    </source>
</reference>
<name>A0A137ZHT0_9ACTN</name>
<dbReference type="InterPro" id="IPR023214">
    <property type="entry name" value="HAD_sf"/>
</dbReference>
<protein>
    <recommendedName>
        <fullName evidence="3">HAD family hydrolase</fullName>
    </recommendedName>
</protein>
<keyword evidence="2" id="KW-1185">Reference proteome</keyword>
<evidence type="ECO:0000313" key="2">
    <source>
        <dbReference type="Proteomes" id="UP000070409"/>
    </source>
</evidence>
<gene>
    <name evidence="1" type="ORF">AXK61_22050</name>
</gene>
<dbReference type="Proteomes" id="UP000070409">
    <property type="component" value="Unassembled WGS sequence"/>
</dbReference>
<dbReference type="EMBL" id="LSRE01000017">
    <property type="protein sequence ID" value="KXO97717.1"/>
    <property type="molecule type" value="Genomic_DNA"/>
</dbReference>